<dbReference type="Proteomes" id="UP000652761">
    <property type="component" value="Unassembled WGS sequence"/>
</dbReference>
<accession>A0A843TGA0</accession>
<organism evidence="1 2">
    <name type="scientific">Colocasia esculenta</name>
    <name type="common">Wild taro</name>
    <name type="synonym">Arum esculentum</name>
    <dbReference type="NCBI Taxonomy" id="4460"/>
    <lineage>
        <taxon>Eukaryota</taxon>
        <taxon>Viridiplantae</taxon>
        <taxon>Streptophyta</taxon>
        <taxon>Embryophyta</taxon>
        <taxon>Tracheophyta</taxon>
        <taxon>Spermatophyta</taxon>
        <taxon>Magnoliopsida</taxon>
        <taxon>Liliopsida</taxon>
        <taxon>Araceae</taxon>
        <taxon>Aroideae</taxon>
        <taxon>Colocasieae</taxon>
        <taxon>Colocasia</taxon>
    </lineage>
</organism>
<proteinExistence type="predicted"/>
<keyword evidence="2" id="KW-1185">Reference proteome</keyword>
<evidence type="ECO:0000313" key="2">
    <source>
        <dbReference type="Proteomes" id="UP000652761"/>
    </source>
</evidence>
<dbReference type="AlphaFoldDB" id="A0A843TGA0"/>
<reference evidence="1" key="1">
    <citation type="submission" date="2017-07" db="EMBL/GenBank/DDBJ databases">
        <title>Taro Niue Genome Assembly and Annotation.</title>
        <authorList>
            <person name="Atibalentja N."/>
            <person name="Keating K."/>
            <person name="Fields C.J."/>
        </authorList>
    </citation>
    <scope>NUCLEOTIDE SEQUENCE</scope>
    <source>
        <strain evidence="1">Niue_2</strain>
        <tissue evidence="1">Leaf</tissue>
    </source>
</reference>
<evidence type="ECO:0000313" key="1">
    <source>
        <dbReference type="EMBL" id="MQL68614.1"/>
    </source>
</evidence>
<name>A0A843TGA0_COLES</name>
<sequence length="170" mass="18113">MAAKADGPAIRIWAALQVRHGTMGKWCVAQVAMCEASGWLSRRASAGGARFGCCEDSRGCWDRHFASFLPWRLVLSGIWKVRGKGQADESAGSSKKSRAGDGIWLTEVSWPGDGVLGDLEQKPGVPLAMELRRLLCVLALEIRWRPGVGGAGAVLQGPGERRVGEDGGQG</sequence>
<comment type="caution">
    <text evidence="1">The sequence shown here is derived from an EMBL/GenBank/DDBJ whole genome shotgun (WGS) entry which is preliminary data.</text>
</comment>
<gene>
    <name evidence="1" type="ORF">Taro_000893</name>
</gene>
<protein>
    <submittedName>
        <fullName evidence="1">Uncharacterized protein</fullName>
    </submittedName>
</protein>
<dbReference type="EMBL" id="NMUH01000017">
    <property type="protein sequence ID" value="MQL68614.1"/>
    <property type="molecule type" value="Genomic_DNA"/>
</dbReference>